<evidence type="ECO:0000313" key="1">
    <source>
        <dbReference type="EMBL" id="AGT13975.1"/>
    </source>
</evidence>
<gene>
    <name evidence="1" type="primary">61</name>
    <name evidence="1" type="ORF">PHELEMICH_61</name>
</gene>
<name>S5YDR8_9CAUD</name>
<accession>S5YDR8</accession>
<dbReference type="Proteomes" id="UP000015572">
    <property type="component" value="Segment"/>
</dbReference>
<dbReference type="KEGG" id="vg:16546810"/>
<protein>
    <submittedName>
        <fullName evidence="1">Uncharacterized protein</fullName>
    </submittedName>
</protein>
<reference evidence="1 2" key="1">
    <citation type="submission" date="2013-07" db="EMBL/GenBank/DDBJ databases">
        <authorList>
            <person name="Dludla P."/>
            <person name="Dlamini T."/>
            <person name="Khumalo Z."/>
            <person name="Masondo G."/>
            <person name="Mazeka N."/>
            <person name="Ngcobo S."/>
            <person name="Nkondlo N."/>
            <person name="Mbhele L."/>
            <person name="Mbisi Z."/>
            <person name="Mkhwanazi S."/>
            <person name="Mvubu N."/>
            <person name="Naicker R."/>
            <person name="Ncube M."/>
            <person name="Wilson T."/>
            <person name="Mayer O."/>
            <person name="Jain P."/>
            <person name="Larsen M.H."/>
            <person name="Jacobs W.R."/>
            <person name="Rubin E.J."/>
            <person name="Russell D.A."/>
            <person name="Bowman C.A."/>
            <person name="Hendrix R.W."/>
            <person name="Jacobs-Sera D."/>
            <person name="Hatfull G.F."/>
        </authorList>
    </citation>
    <scope>NUCLEOTIDE SEQUENCE [LARGE SCALE GENOMIC DNA]</scope>
</reference>
<proteinExistence type="predicted"/>
<organism evidence="1 2">
    <name type="scientific">Mycobacterium phage Phelemich</name>
    <dbReference type="NCBI Taxonomy" id="1383055"/>
    <lineage>
        <taxon>Viruses</taxon>
        <taxon>Duplodnaviria</taxon>
        <taxon>Heunggongvirae</taxon>
        <taxon>Uroviricota</taxon>
        <taxon>Caudoviricetes</taxon>
        <taxon>Bclasvirinae</taxon>
        <taxon>Acadianvirus</taxon>
        <taxon>Acadianvirus reprobate</taxon>
    </lineage>
</organism>
<evidence type="ECO:0000313" key="2">
    <source>
        <dbReference type="Proteomes" id="UP000015572"/>
    </source>
</evidence>
<dbReference type="EMBL" id="KF416341">
    <property type="protein sequence ID" value="AGT13975.1"/>
    <property type="molecule type" value="Genomic_DNA"/>
</dbReference>
<dbReference type="RefSeq" id="YP_008409887.1">
    <property type="nucleotide sequence ID" value="NC_022063.1"/>
</dbReference>
<dbReference type="GeneID" id="16546810"/>
<sequence length="114" mass="11856">MITSNAERIVIFAAGAFIGVALGMPLGLAVATPKETSAPSSAYTTPTTVVQTTINEDDPAWDCRTMGNRVCGPLTPTPGCWDEHGKLVGIWPCHVVVDPATGQGDVYAGLAVTR</sequence>